<dbReference type="Gene3D" id="3.20.20.70">
    <property type="entry name" value="Aldolase class I"/>
    <property type="match status" value="1"/>
</dbReference>
<evidence type="ECO:0000313" key="2">
    <source>
        <dbReference type="EMBL" id="EDM79161.1"/>
    </source>
</evidence>
<accession>A6G4P1</accession>
<dbReference type="PANTHER" id="PTHR32332">
    <property type="entry name" value="2-NITROPROPANE DIOXYGENASE"/>
    <property type="match status" value="1"/>
</dbReference>
<dbReference type="InterPro" id="IPR014179">
    <property type="entry name" value="PfaD-like_TIM-barrel"/>
</dbReference>
<dbReference type="RefSeq" id="WP_006971690.1">
    <property type="nucleotide sequence ID" value="NZ_ABCS01000022.1"/>
</dbReference>
<dbReference type="OrthoDB" id="9808564at2"/>
<organism evidence="2 3">
    <name type="scientific">Plesiocystis pacifica SIR-1</name>
    <dbReference type="NCBI Taxonomy" id="391625"/>
    <lineage>
        <taxon>Bacteria</taxon>
        <taxon>Pseudomonadati</taxon>
        <taxon>Myxococcota</taxon>
        <taxon>Polyangia</taxon>
        <taxon>Nannocystales</taxon>
        <taxon>Nannocystaceae</taxon>
        <taxon>Plesiocystis</taxon>
    </lineage>
</organism>
<dbReference type="InterPro" id="IPR049489">
    <property type="entry name" value="FabD-like_helical_ins"/>
</dbReference>
<reference evidence="2 3" key="1">
    <citation type="submission" date="2007-06" db="EMBL/GenBank/DDBJ databases">
        <authorList>
            <person name="Shimkets L."/>
            <person name="Ferriera S."/>
            <person name="Johnson J."/>
            <person name="Kravitz S."/>
            <person name="Beeson K."/>
            <person name="Sutton G."/>
            <person name="Rogers Y.-H."/>
            <person name="Friedman R."/>
            <person name="Frazier M."/>
            <person name="Venter J.C."/>
        </authorList>
    </citation>
    <scope>NUCLEOTIDE SEQUENCE [LARGE SCALE GENOMIC DNA]</scope>
    <source>
        <strain evidence="2 3">SIR-1</strain>
    </source>
</reference>
<dbReference type="Proteomes" id="UP000005801">
    <property type="component" value="Unassembled WGS sequence"/>
</dbReference>
<feature type="domain" description="[Acyl-carrier-protein] S-malonyltransferase-like inserted helical" evidence="1">
    <location>
        <begin position="368"/>
        <end position="447"/>
    </location>
</feature>
<dbReference type="EMBL" id="ABCS01000022">
    <property type="protein sequence ID" value="EDM79161.1"/>
    <property type="molecule type" value="Genomic_DNA"/>
</dbReference>
<dbReference type="Pfam" id="PF21607">
    <property type="entry name" value="FabD_helical_ins"/>
    <property type="match status" value="1"/>
</dbReference>
<dbReference type="NCBIfam" id="TIGR02814">
    <property type="entry name" value="pfaD_fam"/>
    <property type="match status" value="1"/>
</dbReference>
<gene>
    <name evidence="2" type="ORF">PPSIR1_27383</name>
</gene>
<name>A6G4P1_9BACT</name>
<dbReference type="PANTHER" id="PTHR32332:SF20">
    <property type="entry name" value="2-NITROPROPANE DIOXYGENASE-LIKE PROTEIN"/>
    <property type="match status" value="1"/>
</dbReference>
<keyword evidence="3" id="KW-1185">Reference proteome</keyword>
<dbReference type="STRING" id="391625.PPSIR1_27383"/>
<comment type="caution">
    <text evidence="2">The sequence shown here is derived from an EMBL/GenBank/DDBJ whole genome shotgun (WGS) entry which is preliminary data.</text>
</comment>
<proteinExistence type="predicted"/>
<protein>
    <submittedName>
        <fullName evidence="2">Possible oxidoreductase</fullName>
    </submittedName>
</protein>
<dbReference type="eggNOG" id="COG2070">
    <property type="taxonomic scope" value="Bacteria"/>
</dbReference>
<dbReference type="AlphaFoldDB" id="A6G4P1"/>
<dbReference type="Pfam" id="PF03060">
    <property type="entry name" value="NMO"/>
    <property type="match status" value="1"/>
</dbReference>
<evidence type="ECO:0000259" key="1">
    <source>
        <dbReference type="Pfam" id="PF21607"/>
    </source>
</evidence>
<dbReference type="InterPro" id="IPR013785">
    <property type="entry name" value="Aldolase_TIM"/>
</dbReference>
<sequence length="516" mass="55059">MATPSSQPASRSLAKPTVGGALDLAALADVRRPLTLPSPAGAGPALTLPPLYPEWLGDRAFTQTHGLRFPYVVGAMANGIASVELVEASARAGLLAFFGAGGLAYPRVEAAIDRLVASLGERVPWGANLIHSPNEPELEARVADLFIRKGVHRVSASAFMALTPNVVRYACAGLSVGPDGAIRRRHHVFAKVSRPEVARHFMAPAPEATLRELVAARLLRADEAKLAAHIPLAADITAEADSGGHTDNRPLSALLPTLLRLRDAMEAQHGYRGAVRVGAAGGLGTPGAIASAFALGAAYVLTGSVNQAAVESGLSPVGRQLLASASLSDVAMAAAADMFEQGVKLQVLSRGTMFAVRANKLYRLYRDYPSLDAIPATERASLERQIFRAPIAQVWANTEAFWRERDPSQLQRAAAEPKHQMALLFRWYLGLSSRWAITGDGQRRVDYQIWCGPAMGAFNEWARGTFLEAPEARSVDQIALNLLEGAAVLTRAQQARSFGVDVPAAAFDFRPRPLQV</sequence>
<evidence type="ECO:0000313" key="3">
    <source>
        <dbReference type="Proteomes" id="UP000005801"/>
    </source>
</evidence>
<dbReference type="SUPFAM" id="SSF51412">
    <property type="entry name" value="Inosine monophosphate dehydrogenase (IMPDH)"/>
    <property type="match status" value="1"/>
</dbReference>